<evidence type="ECO:0000256" key="2">
    <source>
        <dbReference type="ARBA" id="ARBA00005638"/>
    </source>
</evidence>
<dbReference type="Gene3D" id="3.30.160.40">
    <property type="entry name" value="Porphobilinogen deaminase, C-terminal domain"/>
    <property type="match status" value="1"/>
</dbReference>
<feature type="domain" description="Porphobilinogen deaminase C-terminal" evidence="9">
    <location>
        <begin position="221"/>
        <end position="289"/>
    </location>
</feature>
<dbReference type="InterPro" id="IPR022417">
    <property type="entry name" value="Porphobilin_deaminase_N"/>
</dbReference>
<feature type="domain" description="Porphobilinogen deaminase N-terminal" evidence="8">
    <location>
        <begin position="1"/>
        <end position="201"/>
    </location>
</feature>
<dbReference type="NCBIfam" id="TIGR00212">
    <property type="entry name" value="hemC"/>
    <property type="match status" value="1"/>
</dbReference>
<evidence type="ECO:0000313" key="10">
    <source>
        <dbReference type="EMBL" id="KGF20563.1"/>
    </source>
</evidence>
<gene>
    <name evidence="7" type="primary">hemC</name>
    <name evidence="10" type="ORF">HMPREF2128_04710</name>
</gene>
<comment type="miscellaneous">
    <text evidence="7">The porphobilinogen subunits are added to the dipyrromethane group.</text>
</comment>
<evidence type="ECO:0000256" key="4">
    <source>
        <dbReference type="ARBA" id="ARBA00022679"/>
    </source>
</evidence>
<dbReference type="InterPro" id="IPR036803">
    <property type="entry name" value="Porphobilinogen_deaminase_C_sf"/>
</dbReference>
<feature type="modified residue" description="S-(dipyrrolylmethanemethyl)cysteine" evidence="7">
    <location>
        <position position="236"/>
    </location>
</feature>
<dbReference type="SUPFAM" id="SSF53850">
    <property type="entry name" value="Periplasmic binding protein-like II"/>
    <property type="match status" value="1"/>
</dbReference>
<dbReference type="FunFam" id="3.40.190.10:FF:000005">
    <property type="entry name" value="Porphobilinogen deaminase"/>
    <property type="match status" value="1"/>
</dbReference>
<dbReference type="EMBL" id="JRNH01000013">
    <property type="protein sequence ID" value="KGF20563.1"/>
    <property type="molecule type" value="Genomic_DNA"/>
</dbReference>
<dbReference type="Pfam" id="PF01379">
    <property type="entry name" value="Porphobil_deam"/>
    <property type="match status" value="1"/>
</dbReference>
<dbReference type="PIRSF" id="PIRSF001438">
    <property type="entry name" value="4pyrrol_synth_OHMeBilane_synth"/>
    <property type="match status" value="1"/>
</dbReference>
<dbReference type="HAMAP" id="MF_00260">
    <property type="entry name" value="Porphobil_deam"/>
    <property type="match status" value="1"/>
</dbReference>
<dbReference type="PROSITE" id="PS00533">
    <property type="entry name" value="PORPHOBILINOGEN_DEAM"/>
    <property type="match status" value="1"/>
</dbReference>
<dbReference type="GO" id="GO:0006782">
    <property type="term" value="P:protoporphyrinogen IX biosynthetic process"/>
    <property type="evidence" value="ECO:0007669"/>
    <property type="project" value="UniProtKB-UniRule"/>
</dbReference>
<organism evidence="10 11">
    <name type="scientific">Pseudoglutamicibacter albus DNF00011</name>
    <dbReference type="NCBI Taxonomy" id="1401063"/>
    <lineage>
        <taxon>Bacteria</taxon>
        <taxon>Bacillati</taxon>
        <taxon>Actinomycetota</taxon>
        <taxon>Actinomycetes</taxon>
        <taxon>Micrococcales</taxon>
        <taxon>Micrococcaceae</taxon>
        <taxon>Pseudoglutamicibacter</taxon>
    </lineage>
</organism>
<dbReference type="InterPro" id="IPR022419">
    <property type="entry name" value="Porphobilin_deaminase_cofac_BS"/>
</dbReference>
<dbReference type="InterPro" id="IPR000860">
    <property type="entry name" value="HemC"/>
</dbReference>
<dbReference type="GO" id="GO:0004418">
    <property type="term" value="F:hydroxymethylbilane synthase activity"/>
    <property type="evidence" value="ECO:0007669"/>
    <property type="project" value="UniProtKB-UniRule"/>
</dbReference>
<name>A0A095YE76_9MICC</name>
<comment type="similarity">
    <text evidence="2 7">Belongs to the HMBS family.</text>
</comment>
<accession>A0A095YE76</accession>
<comment type="caution">
    <text evidence="10">The sequence shown here is derived from an EMBL/GenBank/DDBJ whole genome shotgun (WGS) entry which is preliminary data.</text>
</comment>
<dbReference type="PRINTS" id="PR00151">
    <property type="entry name" value="PORPHBDMNASE"/>
</dbReference>
<protein>
    <recommendedName>
        <fullName evidence="7">Porphobilinogen deaminase</fullName>
        <shortName evidence="7">PBG</shortName>
        <ecNumber evidence="7">2.5.1.61</ecNumber>
    </recommendedName>
    <alternativeName>
        <fullName evidence="7">Hydroxymethylbilane synthase</fullName>
        <shortName evidence="7">HMBS</shortName>
    </alternativeName>
    <alternativeName>
        <fullName evidence="7">Pre-uroporphyrinogen synthase</fullName>
    </alternativeName>
</protein>
<reference evidence="10 11" key="1">
    <citation type="submission" date="2014-07" db="EMBL/GenBank/DDBJ databases">
        <authorList>
            <person name="McCorrison J."/>
            <person name="Sanka R."/>
            <person name="Torralba M."/>
            <person name="Gillis M."/>
            <person name="Haft D.H."/>
            <person name="Methe B."/>
            <person name="Sutton G."/>
            <person name="Nelson K.E."/>
        </authorList>
    </citation>
    <scope>NUCLEOTIDE SEQUENCE [LARGE SCALE GENOMIC DNA]</scope>
    <source>
        <strain evidence="10 11">DNF00011</strain>
    </source>
</reference>
<comment type="catalytic activity">
    <reaction evidence="6 7">
        <text>4 porphobilinogen + H2O = hydroxymethylbilane + 4 NH4(+)</text>
        <dbReference type="Rhea" id="RHEA:13185"/>
        <dbReference type="ChEBI" id="CHEBI:15377"/>
        <dbReference type="ChEBI" id="CHEBI:28938"/>
        <dbReference type="ChEBI" id="CHEBI:57845"/>
        <dbReference type="ChEBI" id="CHEBI:58126"/>
        <dbReference type="EC" id="2.5.1.61"/>
    </reaction>
</comment>
<dbReference type="InterPro" id="IPR022418">
    <property type="entry name" value="Porphobilinogen_deaminase_C"/>
</dbReference>
<dbReference type="EC" id="2.5.1.61" evidence="7"/>
<comment type="cofactor">
    <cofactor evidence="7">
        <name>dipyrromethane</name>
        <dbReference type="ChEBI" id="CHEBI:60342"/>
    </cofactor>
    <text evidence="7">Binds 1 dipyrromethane group covalently.</text>
</comment>
<comment type="subunit">
    <text evidence="3 7">Monomer.</text>
</comment>
<evidence type="ECO:0000259" key="9">
    <source>
        <dbReference type="Pfam" id="PF03900"/>
    </source>
</evidence>
<evidence type="ECO:0000256" key="3">
    <source>
        <dbReference type="ARBA" id="ARBA00011245"/>
    </source>
</evidence>
<evidence type="ECO:0000313" key="11">
    <source>
        <dbReference type="Proteomes" id="UP000053528"/>
    </source>
</evidence>
<keyword evidence="4 7" id="KW-0808">Transferase</keyword>
<keyword evidence="5 7" id="KW-0627">Porphyrin biosynthesis</keyword>
<evidence type="ECO:0000256" key="7">
    <source>
        <dbReference type="HAMAP-Rule" id="MF_00260"/>
    </source>
</evidence>
<proteinExistence type="inferred from homology"/>
<sequence>MRIGTRASKLALTQAAWAAELTVGKDRFELVHVTTKGDTDRRHLSQIGGTGVFVNAVREALLNKEVDAVVHSLKDLPTAPEHGIALACIPHREDVTDALCSRDGMRLADLPAGASVGTGSPRRAAQLRAIRPDLQVVPIRGNVDTRLAKVTDGELDGVVLATAGLNRSGLEEHISERFDPKQFLPAPAQGALALEIRAEAAEGTWYGEALTAADHADTRAAVLAERSLLRTLEAGCSAPVGAYASVEDGVLTLRGGAFATDGSQTWVDHVEGPTENAVELGAVLAQQLLDAGAGTVLKA</sequence>
<dbReference type="Gene3D" id="3.40.190.10">
    <property type="entry name" value="Periplasmic binding protein-like II"/>
    <property type="match status" value="2"/>
</dbReference>
<dbReference type="PANTHER" id="PTHR11557">
    <property type="entry name" value="PORPHOBILINOGEN DEAMINASE"/>
    <property type="match status" value="1"/>
</dbReference>
<evidence type="ECO:0000259" key="8">
    <source>
        <dbReference type="Pfam" id="PF01379"/>
    </source>
</evidence>
<comment type="function">
    <text evidence="1 7">Tetrapolymerization of the monopyrrole PBG into the hydroxymethylbilane pre-uroporphyrinogen in several discrete steps.</text>
</comment>
<evidence type="ECO:0000256" key="6">
    <source>
        <dbReference type="ARBA" id="ARBA00048169"/>
    </source>
</evidence>
<dbReference type="RefSeq" id="WP_035755684.1">
    <property type="nucleotide sequence ID" value="NZ_JRNH01000013.1"/>
</dbReference>
<dbReference type="AlphaFoldDB" id="A0A095YE76"/>
<dbReference type="Pfam" id="PF03900">
    <property type="entry name" value="Porphobil_deamC"/>
    <property type="match status" value="1"/>
</dbReference>
<dbReference type="Proteomes" id="UP000053528">
    <property type="component" value="Unassembled WGS sequence"/>
</dbReference>
<evidence type="ECO:0000256" key="1">
    <source>
        <dbReference type="ARBA" id="ARBA00002869"/>
    </source>
</evidence>
<dbReference type="GO" id="GO:0005737">
    <property type="term" value="C:cytoplasm"/>
    <property type="evidence" value="ECO:0007669"/>
    <property type="project" value="UniProtKB-UniRule"/>
</dbReference>
<dbReference type="PANTHER" id="PTHR11557:SF0">
    <property type="entry name" value="PORPHOBILINOGEN DEAMINASE"/>
    <property type="match status" value="1"/>
</dbReference>
<dbReference type="SUPFAM" id="SSF54782">
    <property type="entry name" value="Porphobilinogen deaminase (hydroxymethylbilane synthase), C-terminal domain"/>
    <property type="match status" value="1"/>
</dbReference>
<evidence type="ECO:0000256" key="5">
    <source>
        <dbReference type="ARBA" id="ARBA00023244"/>
    </source>
</evidence>